<dbReference type="InterPro" id="IPR013410">
    <property type="entry name" value="CRISPR-assoc_RAMP_Cmr4"/>
</dbReference>
<accession>A0A6B3NF31</accession>
<sequence>MTPLLAYLYLLSPLHTGGTSQEGNLVGIARETHTNFPYLPSSTIRGRYRANVGINIDSEDEDEVINAQIRRVKLFGPDLEDLKNKDFLVYYETETGRKLTQLEQGSIWVGDGSILWLPVSSLSHGVIWISCPLLLQRWLRLNNSNGTVKVEKYSSNIPKKESVYLKDALIPGGSLQPFENWQDFIPKGYETSIDKVLVL</sequence>
<name>A0A6B3NF31_9CYAN</name>
<evidence type="ECO:0000313" key="3">
    <source>
        <dbReference type="EMBL" id="NER30247.1"/>
    </source>
</evidence>
<gene>
    <name evidence="3" type="ORF">F6J89_22140</name>
</gene>
<dbReference type="AlphaFoldDB" id="A0A6B3NF31"/>
<protein>
    <submittedName>
        <fullName evidence="3">Type III-B CRISPR module RAMP protein Cmr4</fullName>
    </submittedName>
</protein>
<dbReference type="InterPro" id="IPR005537">
    <property type="entry name" value="RAMP_III_fam"/>
</dbReference>
<reference evidence="3" key="1">
    <citation type="submission" date="2019-11" db="EMBL/GenBank/DDBJ databases">
        <title>Genomic insights into an expanded diversity of filamentous marine cyanobacteria reveals the extraordinary biosynthetic potential of Moorea and Okeania.</title>
        <authorList>
            <person name="Ferreira Leao T."/>
            <person name="Wang M."/>
            <person name="Moss N."/>
            <person name="Da Silva R."/>
            <person name="Sanders J."/>
            <person name="Nurk S."/>
            <person name="Gurevich A."/>
            <person name="Humphrey G."/>
            <person name="Reher R."/>
            <person name="Zhu Q."/>
            <person name="Belda-Ferre P."/>
            <person name="Glukhov E."/>
            <person name="Rex R."/>
            <person name="Dorrestein P.C."/>
            <person name="Knight R."/>
            <person name="Pevzner P."/>
            <person name="Gerwick W.H."/>
            <person name="Gerwick L."/>
        </authorList>
    </citation>
    <scope>NUCLEOTIDE SEQUENCE</scope>
    <source>
        <strain evidence="3">SIO1C4</strain>
    </source>
</reference>
<dbReference type="PANTHER" id="PTHR36700:SF1">
    <property type="entry name" value="CRISPR SYSTEM CMR SUBUNIT CMR4"/>
    <property type="match status" value="1"/>
</dbReference>
<dbReference type="EMBL" id="JAAHFQ010000513">
    <property type="protein sequence ID" value="NER30247.1"/>
    <property type="molecule type" value="Genomic_DNA"/>
</dbReference>
<evidence type="ECO:0000256" key="1">
    <source>
        <dbReference type="ARBA" id="ARBA00023118"/>
    </source>
</evidence>
<feature type="domain" description="CRISPR type III-associated protein" evidence="2">
    <location>
        <begin position="8"/>
        <end position="159"/>
    </location>
</feature>
<dbReference type="PANTHER" id="PTHR36700">
    <property type="entry name" value="CRISPR SYSTEM CMR SUBUNIT CMR4"/>
    <property type="match status" value="1"/>
</dbReference>
<organism evidence="3">
    <name type="scientific">Symploca sp. SIO1C4</name>
    <dbReference type="NCBI Taxonomy" id="2607765"/>
    <lineage>
        <taxon>Bacteria</taxon>
        <taxon>Bacillati</taxon>
        <taxon>Cyanobacteriota</taxon>
        <taxon>Cyanophyceae</taxon>
        <taxon>Coleofasciculales</taxon>
        <taxon>Coleofasciculaceae</taxon>
        <taxon>Symploca</taxon>
    </lineage>
</organism>
<feature type="non-terminal residue" evidence="3">
    <location>
        <position position="199"/>
    </location>
</feature>
<comment type="caution">
    <text evidence="3">The sequence shown here is derived from an EMBL/GenBank/DDBJ whole genome shotgun (WGS) entry which is preliminary data.</text>
</comment>
<proteinExistence type="predicted"/>
<keyword evidence="1" id="KW-0051">Antiviral defense</keyword>
<evidence type="ECO:0000259" key="2">
    <source>
        <dbReference type="Pfam" id="PF03787"/>
    </source>
</evidence>
<dbReference type="Pfam" id="PF03787">
    <property type="entry name" value="RAMPs"/>
    <property type="match status" value="1"/>
</dbReference>
<dbReference type="GO" id="GO:0051607">
    <property type="term" value="P:defense response to virus"/>
    <property type="evidence" value="ECO:0007669"/>
    <property type="project" value="UniProtKB-KW"/>
</dbReference>